<evidence type="ECO:0000256" key="1">
    <source>
        <dbReference type="SAM" id="MobiDB-lite"/>
    </source>
</evidence>
<accession>A0ABU2L807</accession>
<protein>
    <recommendedName>
        <fullName evidence="3">ARB-07466-like C-terminal domain-containing protein</fullName>
    </recommendedName>
</protein>
<proteinExistence type="predicted"/>
<feature type="domain" description="ARB-07466-like C-terminal" evidence="3">
    <location>
        <begin position="256"/>
        <end position="305"/>
    </location>
</feature>
<feature type="region of interest" description="Disordered" evidence="1">
    <location>
        <begin position="295"/>
        <end position="323"/>
    </location>
</feature>
<feature type="transmembrane region" description="Helical" evidence="2">
    <location>
        <begin position="25"/>
        <end position="46"/>
    </location>
</feature>
<keyword evidence="2" id="KW-1133">Transmembrane helix</keyword>
<name>A0ABU2L807_9ACTN</name>
<dbReference type="RefSeq" id="WP_311630658.1">
    <property type="nucleotide sequence ID" value="NZ_JAVREN010000014.1"/>
</dbReference>
<reference evidence="5" key="1">
    <citation type="submission" date="2023-07" db="EMBL/GenBank/DDBJ databases">
        <title>30 novel species of actinomycetes from the DSMZ collection.</title>
        <authorList>
            <person name="Nouioui I."/>
        </authorList>
    </citation>
    <scope>NUCLEOTIDE SEQUENCE [LARGE SCALE GENOMIC DNA]</scope>
    <source>
        <strain evidence="5">DSM 44917</strain>
    </source>
</reference>
<keyword evidence="2" id="KW-0472">Membrane</keyword>
<evidence type="ECO:0000313" key="4">
    <source>
        <dbReference type="EMBL" id="MDT0307705.1"/>
    </source>
</evidence>
<organism evidence="4 5">
    <name type="scientific">Streptomyces boetiae</name>
    <dbReference type="NCBI Taxonomy" id="3075541"/>
    <lineage>
        <taxon>Bacteria</taxon>
        <taxon>Bacillati</taxon>
        <taxon>Actinomycetota</taxon>
        <taxon>Actinomycetes</taxon>
        <taxon>Kitasatosporales</taxon>
        <taxon>Streptomycetaceae</taxon>
        <taxon>Streptomyces</taxon>
    </lineage>
</organism>
<evidence type="ECO:0000256" key="2">
    <source>
        <dbReference type="SAM" id="Phobius"/>
    </source>
</evidence>
<evidence type="ECO:0000313" key="5">
    <source>
        <dbReference type="Proteomes" id="UP001183388"/>
    </source>
</evidence>
<dbReference type="Pfam" id="PF26571">
    <property type="entry name" value="VldE"/>
    <property type="match status" value="1"/>
</dbReference>
<evidence type="ECO:0000259" key="3">
    <source>
        <dbReference type="Pfam" id="PF26571"/>
    </source>
</evidence>
<dbReference type="EMBL" id="JAVREN010000014">
    <property type="protein sequence ID" value="MDT0307705.1"/>
    <property type="molecule type" value="Genomic_DNA"/>
</dbReference>
<sequence>MPEPTTPTTPTPTNDRRPRRALRRALATFVVLATLAMLGAGAWFVMQVLRFLPEERPDPPRCAVAARDGGEAAYTLQPQQAANAATIEAVASARGLPERAVTIALATAIQESTLRNLGYGDRDSLGLFQQRPSMGWGTAEQVTDPVYAAGAFYDGLVEVPRWETMPLTEAAQAVQRSAYPDEYAGHEEEAALLAAALTGRAGATLTCSWDEEAAPVADPAPEGDAGTVEAELARQFGADVGAVTDGEFLSVPLEEADAARTARGWELAHWAMAHAAELGIERITLGDRLWEAERSQEGWQRMSEENVASSEPGLRLSVFPAAS</sequence>
<comment type="caution">
    <text evidence="4">The sequence shown here is derived from an EMBL/GenBank/DDBJ whole genome shotgun (WGS) entry which is preliminary data.</text>
</comment>
<keyword evidence="5" id="KW-1185">Reference proteome</keyword>
<keyword evidence="2" id="KW-0812">Transmembrane</keyword>
<gene>
    <name evidence="4" type="ORF">RM780_12125</name>
</gene>
<dbReference type="Proteomes" id="UP001183388">
    <property type="component" value="Unassembled WGS sequence"/>
</dbReference>
<dbReference type="InterPro" id="IPR058593">
    <property type="entry name" value="ARB_07466-like_C"/>
</dbReference>